<feature type="compositionally biased region" description="Low complexity" evidence="1">
    <location>
        <begin position="990"/>
        <end position="1003"/>
    </location>
</feature>
<evidence type="ECO:0008006" key="5">
    <source>
        <dbReference type="Google" id="ProtNLM"/>
    </source>
</evidence>
<keyword evidence="2" id="KW-1133">Transmembrane helix</keyword>
<feature type="transmembrane region" description="Helical" evidence="2">
    <location>
        <begin position="713"/>
        <end position="735"/>
    </location>
</feature>
<proteinExistence type="predicted"/>
<feature type="transmembrane region" description="Helical" evidence="2">
    <location>
        <begin position="441"/>
        <end position="458"/>
    </location>
</feature>
<keyword evidence="2" id="KW-0472">Membrane</keyword>
<feature type="transmembrane region" description="Helical" evidence="2">
    <location>
        <begin position="763"/>
        <end position="783"/>
    </location>
</feature>
<dbReference type="PANTHER" id="PTHR37544:SF1">
    <property type="entry name" value="PHOSPHORIBOSYLAMINOIMIDAZOLE-SUCCINOCARBOXAMIDE SYNTHASE"/>
    <property type="match status" value="1"/>
</dbReference>
<dbReference type="AlphaFoldDB" id="A0A9P4QFJ9"/>
<dbReference type="OrthoDB" id="3057599at2759"/>
<feature type="region of interest" description="Disordered" evidence="1">
    <location>
        <begin position="654"/>
        <end position="696"/>
    </location>
</feature>
<sequence length="1038" mass="113812">MSAQPTLSIDPYTTRHVNVSSPSVVHRKESEQSITASEDYYSLSSSSNSIRTVSAAHQQSSLTIARYATPPSQYRTPLQSSTNLGRYPSREHAIAAATVAAPVEERKTPMRGFGKRRESLPAEDPPYGGSDVAIPEPSRTRDAAVKRKPVPSTVIEMPSPDQTPTQRDYSGRRGVISSNYEVPDSGYVAPNAARSSMARAIDRETDAPTPDVDDTPYIHFALDQLTRDEEVHRESRLYPGQGRPAAASSSERDPFISSKGQRDVPGAYPVRESSQRRSEQYSQRPQSDYPARYEAVSQQEESPPVQREVSIEPPPRDPRRPFSQPIHGDQPGNLAAGAGGLAAVAAAAGLPPPPSASQRQLQEMPSSVGLGAPDLFIHVDPSSGLHQPLTFLPGILRPLWLGLFCLFTLICTVLLIVAAGYSAGDTGLWYYGTIGDGRYFAAQYLPTLIGAVLLVWLWQVELALHRTLPFIAMASDDVNARQQATSLPLIPREFMWPVLVHWRIPQMKIPAAFFLVAWPVHIFILPLLASSFNVYFYGTPGRWRWIATQGVIWPAVALCVFLLVASIALLFWLRNRRSGLLWDPRSLADAIVLLERSNALDGILHHEPAKLGYWRTAARPNEVFHGYGVSNKNARRYSIEDGRIREKLSVVPPEQRYSDQSVDLEAGGRNNNGGRTSRDAMRPILPRHNRGNSGVPADESGFRTALPWFLRPVFALLWPVIAIVLLLAFLIVSYLSSTRLTVDGFLPRVGNSVDRAGFSATNFLYSFIPAFLANLCLLCWISIDLAYRRLQPLAALVDRDGQVAEKSILASYAADLPIAVTISSLINGHLRVAIFSFVTLIAATLPILAGGCFWALFYVPLQETRVSIHFAAFYALTVFTSLYAAAYILVWPSKDMRRLELPNGGNANTFAGIMALVKRSRLLDDLAFHSPRGKVELVTRLLSSNPGAPLGMSLQAPGQGGNAAQGNGDVAASRVSLADSIRGFGRARQHAQASEAAGAQQEKQTGRAANQVARFGLGRHDGRDGREFWGLDRVNRET</sequence>
<feature type="transmembrane region" description="Helical" evidence="2">
    <location>
        <begin position="399"/>
        <end position="421"/>
    </location>
</feature>
<evidence type="ECO:0000313" key="3">
    <source>
        <dbReference type="EMBL" id="KAF2724718.1"/>
    </source>
</evidence>
<dbReference type="PANTHER" id="PTHR37544">
    <property type="entry name" value="SPRAY-RELATED"/>
    <property type="match status" value="1"/>
</dbReference>
<evidence type="ECO:0000256" key="1">
    <source>
        <dbReference type="SAM" id="MobiDB-lite"/>
    </source>
</evidence>
<feature type="region of interest" description="Disordered" evidence="1">
    <location>
        <begin position="988"/>
        <end position="1007"/>
    </location>
</feature>
<keyword evidence="2" id="KW-0812">Transmembrane</keyword>
<feature type="transmembrane region" description="Helical" evidence="2">
    <location>
        <begin position="552"/>
        <end position="573"/>
    </location>
</feature>
<feature type="region of interest" description="Disordered" evidence="1">
    <location>
        <begin position="64"/>
        <end position="88"/>
    </location>
</feature>
<feature type="region of interest" description="Disordered" evidence="1">
    <location>
        <begin position="106"/>
        <end position="334"/>
    </location>
</feature>
<feature type="transmembrane region" description="Helical" evidence="2">
    <location>
        <begin position="832"/>
        <end position="856"/>
    </location>
</feature>
<accession>A0A9P4QFJ9</accession>
<protein>
    <recommendedName>
        <fullName evidence="5">Phosphoribosylaminoimidazole-succinocarboxamide synthase</fullName>
    </recommendedName>
</protein>
<feature type="compositionally biased region" description="Polar residues" evidence="1">
    <location>
        <begin position="70"/>
        <end position="84"/>
    </location>
</feature>
<evidence type="ECO:0000256" key="2">
    <source>
        <dbReference type="SAM" id="Phobius"/>
    </source>
</evidence>
<feature type="compositionally biased region" description="Basic and acidic residues" evidence="1">
    <location>
        <begin position="225"/>
        <end position="236"/>
    </location>
</feature>
<feature type="transmembrane region" description="Helical" evidence="2">
    <location>
        <begin position="511"/>
        <end position="532"/>
    </location>
</feature>
<dbReference type="InterPro" id="IPR021840">
    <property type="entry name" value="DUF3433"/>
</dbReference>
<gene>
    <name evidence="3" type="ORF">K431DRAFT_309845</name>
</gene>
<comment type="caution">
    <text evidence="3">The sequence shown here is derived from an EMBL/GenBank/DDBJ whole genome shotgun (WGS) entry which is preliminary data.</text>
</comment>
<dbReference type="Proteomes" id="UP000799441">
    <property type="component" value="Unassembled WGS sequence"/>
</dbReference>
<feature type="transmembrane region" description="Helical" evidence="2">
    <location>
        <begin position="868"/>
        <end position="890"/>
    </location>
</feature>
<dbReference type="Pfam" id="PF11915">
    <property type="entry name" value="DUF3433"/>
    <property type="match status" value="1"/>
</dbReference>
<keyword evidence="4" id="KW-1185">Reference proteome</keyword>
<organism evidence="3 4">
    <name type="scientific">Polychaeton citri CBS 116435</name>
    <dbReference type="NCBI Taxonomy" id="1314669"/>
    <lineage>
        <taxon>Eukaryota</taxon>
        <taxon>Fungi</taxon>
        <taxon>Dikarya</taxon>
        <taxon>Ascomycota</taxon>
        <taxon>Pezizomycotina</taxon>
        <taxon>Dothideomycetes</taxon>
        <taxon>Dothideomycetidae</taxon>
        <taxon>Capnodiales</taxon>
        <taxon>Capnodiaceae</taxon>
        <taxon>Polychaeton</taxon>
    </lineage>
</organism>
<name>A0A9P4QFJ9_9PEZI</name>
<evidence type="ECO:0000313" key="4">
    <source>
        <dbReference type="Proteomes" id="UP000799441"/>
    </source>
</evidence>
<dbReference type="EMBL" id="MU003770">
    <property type="protein sequence ID" value="KAF2724718.1"/>
    <property type="molecule type" value="Genomic_DNA"/>
</dbReference>
<reference evidence="3" key="1">
    <citation type="journal article" date="2020" name="Stud. Mycol.">
        <title>101 Dothideomycetes genomes: a test case for predicting lifestyles and emergence of pathogens.</title>
        <authorList>
            <person name="Haridas S."/>
            <person name="Albert R."/>
            <person name="Binder M."/>
            <person name="Bloem J."/>
            <person name="Labutti K."/>
            <person name="Salamov A."/>
            <person name="Andreopoulos B."/>
            <person name="Baker S."/>
            <person name="Barry K."/>
            <person name="Bills G."/>
            <person name="Bluhm B."/>
            <person name="Cannon C."/>
            <person name="Castanera R."/>
            <person name="Culley D."/>
            <person name="Daum C."/>
            <person name="Ezra D."/>
            <person name="Gonzalez J."/>
            <person name="Henrissat B."/>
            <person name="Kuo A."/>
            <person name="Liang C."/>
            <person name="Lipzen A."/>
            <person name="Lutzoni F."/>
            <person name="Magnuson J."/>
            <person name="Mondo S."/>
            <person name="Nolan M."/>
            <person name="Ohm R."/>
            <person name="Pangilinan J."/>
            <person name="Park H.-J."/>
            <person name="Ramirez L."/>
            <person name="Alfaro M."/>
            <person name="Sun H."/>
            <person name="Tritt A."/>
            <person name="Yoshinaga Y."/>
            <person name="Zwiers L.-H."/>
            <person name="Turgeon B."/>
            <person name="Goodwin S."/>
            <person name="Spatafora J."/>
            <person name="Crous P."/>
            <person name="Grigoriev I."/>
        </authorList>
    </citation>
    <scope>NUCLEOTIDE SEQUENCE</scope>
    <source>
        <strain evidence="3">CBS 116435</strain>
    </source>
</reference>
<feature type="region of interest" description="Disordered" evidence="1">
    <location>
        <begin position="949"/>
        <end position="968"/>
    </location>
</feature>